<dbReference type="InterPro" id="IPR035906">
    <property type="entry name" value="MetI-like_sf"/>
</dbReference>
<feature type="domain" description="ABC transmembrane type-1" evidence="14">
    <location>
        <begin position="204"/>
        <end position="409"/>
    </location>
</feature>
<dbReference type="Pfam" id="PF12911">
    <property type="entry name" value="OppC_N"/>
    <property type="match status" value="1"/>
</dbReference>
<keyword evidence="2 12" id="KW-0813">Transport</keyword>
<keyword evidence="9 12" id="KW-0472">Membrane</keyword>
<feature type="region of interest" description="Disordered" evidence="13">
    <location>
        <begin position="1"/>
        <end position="26"/>
    </location>
</feature>
<dbReference type="CDD" id="cd06261">
    <property type="entry name" value="TM_PBP2"/>
    <property type="match status" value="1"/>
</dbReference>
<evidence type="ECO:0000259" key="14">
    <source>
        <dbReference type="PROSITE" id="PS50928"/>
    </source>
</evidence>
<comment type="similarity">
    <text evidence="10">Belongs to the binding-protein-dependent transport system permease family. OppBC subfamily.</text>
</comment>
<evidence type="ECO:0000256" key="1">
    <source>
        <dbReference type="ARBA" id="ARBA00004429"/>
    </source>
</evidence>
<keyword evidence="16" id="KW-1185">Reference proteome</keyword>
<comment type="caution">
    <text evidence="15">The sequence shown here is derived from an EMBL/GenBank/DDBJ whole genome shotgun (WGS) entry which is preliminary data.</text>
</comment>
<feature type="transmembrane region" description="Helical" evidence="12">
    <location>
        <begin position="386"/>
        <end position="409"/>
    </location>
</feature>
<comment type="subcellular location">
    <subcellularLocation>
        <location evidence="1">Cell inner membrane</location>
        <topology evidence="1">Multi-pass membrane protein</topology>
    </subcellularLocation>
    <subcellularLocation>
        <location evidence="12">Cell membrane</location>
        <topology evidence="12">Multi-pass membrane protein</topology>
    </subcellularLocation>
</comment>
<keyword evidence="7" id="KW-0653">Protein transport</keyword>
<evidence type="ECO:0000256" key="3">
    <source>
        <dbReference type="ARBA" id="ARBA00022475"/>
    </source>
</evidence>
<proteinExistence type="inferred from homology"/>
<evidence type="ECO:0000256" key="12">
    <source>
        <dbReference type="RuleBase" id="RU363032"/>
    </source>
</evidence>
<evidence type="ECO:0000256" key="8">
    <source>
        <dbReference type="ARBA" id="ARBA00022989"/>
    </source>
</evidence>
<keyword evidence="4" id="KW-0997">Cell inner membrane</keyword>
<feature type="transmembrane region" description="Helical" evidence="12">
    <location>
        <begin position="334"/>
        <end position="363"/>
    </location>
</feature>
<evidence type="ECO:0000256" key="7">
    <source>
        <dbReference type="ARBA" id="ARBA00022927"/>
    </source>
</evidence>
<reference evidence="15 16" key="1">
    <citation type="submission" date="2023-06" db="EMBL/GenBank/DDBJ databases">
        <title>Roseiconus lacunae JC819 isolated from Gulf of Mannar region, Tamil Nadu.</title>
        <authorList>
            <person name="Pk S."/>
            <person name="Ch S."/>
            <person name="Ch V.R."/>
        </authorList>
    </citation>
    <scope>NUCLEOTIDE SEQUENCE [LARGE SCALE GENOMIC DNA]</scope>
    <source>
        <strain evidence="15 16">JC819</strain>
    </source>
</reference>
<keyword evidence="3" id="KW-1003">Cell membrane</keyword>
<keyword evidence="5 12" id="KW-0812">Transmembrane</keyword>
<evidence type="ECO:0000256" key="11">
    <source>
        <dbReference type="ARBA" id="ARBA00072251"/>
    </source>
</evidence>
<dbReference type="EMBL" id="JASZZN010000005">
    <property type="protein sequence ID" value="MDM4015431.1"/>
    <property type="molecule type" value="Genomic_DNA"/>
</dbReference>
<feature type="compositionally biased region" description="Polar residues" evidence="13">
    <location>
        <begin position="1"/>
        <end position="10"/>
    </location>
</feature>
<dbReference type="InterPro" id="IPR000515">
    <property type="entry name" value="MetI-like"/>
</dbReference>
<dbReference type="PANTHER" id="PTHR43386">
    <property type="entry name" value="OLIGOPEPTIDE TRANSPORT SYSTEM PERMEASE PROTEIN APPC"/>
    <property type="match status" value="1"/>
</dbReference>
<evidence type="ECO:0000256" key="2">
    <source>
        <dbReference type="ARBA" id="ARBA00022448"/>
    </source>
</evidence>
<feature type="transmembrane region" description="Helical" evidence="12">
    <location>
        <begin position="56"/>
        <end position="74"/>
    </location>
</feature>
<keyword evidence="8 12" id="KW-1133">Transmembrane helix</keyword>
<feature type="transmembrane region" description="Helical" evidence="12">
    <location>
        <begin position="206"/>
        <end position="234"/>
    </location>
</feature>
<dbReference type="Pfam" id="PF00528">
    <property type="entry name" value="BPD_transp_1"/>
    <property type="match status" value="1"/>
</dbReference>
<sequence length="424" mass="47430">MSQSTTSPDDSASKARPRSANQETLERVLQESREIRGVSLWQDAWNRLRRNRTAMISLWCLLALALAAFLTPLLPLQSPIDKDLNNRRFLSPNLQTVVLGGRPGLKFKDGKLTSELAAFEQSIEEARRELAEETDPKRRQQLVEEIEARIEVEHPFNQMWNNLGGIAWWMCEARVAIFGDFAVPSLFGTDKLGRDLLARVFWGARVSLIVGIVATLVSLIIGVSYGAIAGYFGGRVDTVMMRFVDMLYSIPFIFVVIFLVTFLGEESVKQELASYGIDQIMIFYIVIGAIYWLTMSRVVRGQVLSLRHEQFVEAAKTVGASSWRIVFRHLVPNVLGVVIVYLTLTIPSVMLFEAFLSFLGLGVSPPDVSWGLLLNDGVEALSIVKVFWWVVVFPGGALAATLFALNFLGDGLRDALDPRMKNRD</sequence>
<accession>A0ABT7PGQ9</accession>
<evidence type="ECO:0000313" key="16">
    <source>
        <dbReference type="Proteomes" id="UP001239462"/>
    </source>
</evidence>
<evidence type="ECO:0000256" key="9">
    <source>
        <dbReference type="ARBA" id="ARBA00023136"/>
    </source>
</evidence>
<dbReference type="InterPro" id="IPR050366">
    <property type="entry name" value="BP-dependent_transpt_permease"/>
</dbReference>
<feature type="transmembrane region" description="Helical" evidence="12">
    <location>
        <begin position="276"/>
        <end position="294"/>
    </location>
</feature>
<dbReference type="SUPFAM" id="SSF161098">
    <property type="entry name" value="MetI-like"/>
    <property type="match status" value="1"/>
</dbReference>
<evidence type="ECO:0000256" key="5">
    <source>
        <dbReference type="ARBA" id="ARBA00022692"/>
    </source>
</evidence>
<dbReference type="InterPro" id="IPR025966">
    <property type="entry name" value="OppC_N"/>
</dbReference>
<dbReference type="Gene3D" id="1.10.3720.10">
    <property type="entry name" value="MetI-like"/>
    <property type="match status" value="1"/>
</dbReference>
<evidence type="ECO:0000256" key="6">
    <source>
        <dbReference type="ARBA" id="ARBA00022856"/>
    </source>
</evidence>
<evidence type="ECO:0000256" key="10">
    <source>
        <dbReference type="ARBA" id="ARBA00024202"/>
    </source>
</evidence>
<evidence type="ECO:0000313" key="15">
    <source>
        <dbReference type="EMBL" id="MDM4015431.1"/>
    </source>
</evidence>
<gene>
    <name evidence="15" type="ORF">QTN89_08335</name>
</gene>
<dbReference type="RefSeq" id="WP_289162923.1">
    <property type="nucleotide sequence ID" value="NZ_CP141221.1"/>
</dbReference>
<name>A0ABT7PGQ9_9BACT</name>
<evidence type="ECO:0000256" key="13">
    <source>
        <dbReference type="SAM" id="MobiDB-lite"/>
    </source>
</evidence>
<feature type="transmembrane region" description="Helical" evidence="12">
    <location>
        <begin position="246"/>
        <end position="264"/>
    </location>
</feature>
<evidence type="ECO:0000256" key="4">
    <source>
        <dbReference type="ARBA" id="ARBA00022519"/>
    </source>
</evidence>
<keyword evidence="6" id="KW-0571">Peptide transport</keyword>
<dbReference type="PANTHER" id="PTHR43386:SF2">
    <property type="entry name" value="OLIGOPEPTIDE TRANSPORT SYSTEM PERMEASE PROTEIN OPPC"/>
    <property type="match status" value="1"/>
</dbReference>
<organism evidence="15 16">
    <name type="scientific">Roseiconus lacunae</name>
    <dbReference type="NCBI Taxonomy" id="2605694"/>
    <lineage>
        <taxon>Bacteria</taxon>
        <taxon>Pseudomonadati</taxon>
        <taxon>Planctomycetota</taxon>
        <taxon>Planctomycetia</taxon>
        <taxon>Pirellulales</taxon>
        <taxon>Pirellulaceae</taxon>
        <taxon>Roseiconus</taxon>
    </lineage>
</organism>
<dbReference type="Proteomes" id="UP001239462">
    <property type="component" value="Unassembled WGS sequence"/>
</dbReference>
<protein>
    <recommendedName>
        <fullName evidence="11">Oligopeptide transport system permease protein OppC</fullName>
    </recommendedName>
</protein>
<dbReference type="PROSITE" id="PS50928">
    <property type="entry name" value="ABC_TM1"/>
    <property type="match status" value="1"/>
</dbReference>